<name>A0ABW0GUP4_9MICO</name>
<dbReference type="Proteomes" id="UP001596122">
    <property type="component" value="Unassembled WGS sequence"/>
</dbReference>
<protein>
    <submittedName>
        <fullName evidence="2">DUF305 domain-containing protein</fullName>
    </submittedName>
</protein>
<evidence type="ECO:0000259" key="1">
    <source>
        <dbReference type="Pfam" id="PF03713"/>
    </source>
</evidence>
<evidence type="ECO:0000313" key="3">
    <source>
        <dbReference type="Proteomes" id="UP001596122"/>
    </source>
</evidence>
<dbReference type="PANTHER" id="PTHR36933:SF1">
    <property type="entry name" value="SLL0788 PROTEIN"/>
    <property type="match status" value="1"/>
</dbReference>
<dbReference type="RefSeq" id="WP_340270169.1">
    <property type="nucleotide sequence ID" value="NZ_JBBEOG010000006.1"/>
</dbReference>
<accession>A0ABW0GUP4</accession>
<proteinExistence type="predicted"/>
<sequence length="234" mass="24248">MSRVLARPAATALALVGGSLLVVVGLLVGVALAGSASAAPAEDSVDAGFARDMQVHHGQAVEMSVLVRERSDDAELRQLALDIELTQQNQQGRMAGWLSSWGLPQSSTLPVMGWMSGPFAGDGEHTGMAGMDTATGRTDAEGAGNPMTAMGMATPDQMAALRASDGVEAERLFLQLMIDHHSGGVAMADVAAEEASQSYVRDLAQSMVDAQSAELTVLQDMLDERGGPVDLADA</sequence>
<gene>
    <name evidence="2" type="ORF">ACFPJ6_17395</name>
</gene>
<dbReference type="InterPro" id="IPR005183">
    <property type="entry name" value="DUF305_CopM-like"/>
</dbReference>
<dbReference type="Pfam" id="PF03713">
    <property type="entry name" value="DUF305"/>
    <property type="match status" value="1"/>
</dbReference>
<dbReference type="EMBL" id="JBHSLD010000028">
    <property type="protein sequence ID" value="MFC5382541.1"/>
    <property type="molecule type" value="Genomic_DNA"/>
</dbReference>
<dbReference type="Gene3D" id="1.20.1260.10">
    <property type="match status" value="1"/>
</dbReference>
<feature type="domain" description="DUF305" evidence="1">
    <location>
        <begin position="46"/>
        <end position="222"/>
    </location>
</feature>
<keyword evidence="3" id="KW-1185">Reference proteome</keyword>
<dbReference type="InterPro" id="IPR012347">
    <property type="entry name" value="Ferritin-like"/>
</dbReference>
<reference evidence="3" key="1">
    <citation type="journal article" date="2019" name="Int. J. Syst. Evol. Microbiol.">
        <title>The Global Catalogue of Microorganisms (GCM) 10K type strain sequencing project: providing services to taxonomists for standard genome sequencing and annotation.</title>
        <authorList>
            <consortium name="The Broad Institute Genomics Platform"/>
            <consortium name="The Broad Institute Genome Sequencing Center for Infectious Disease"/>
            <person name="Wu L."/>
            <person name="Ma J."/>
        </authorList>
    </citation>
    <scope>NUCLEOTIDE SEQUENCE [LARGE SCALE GENOMIC DNA]</scope>
    <source>
        <strain evidence="3">CCUG 43114</strain>
    </source>
</reference>
<evidence type="ECO:0000313" key="2">
    <source>
        <dbReference type="EMBL" id="MFC5382541.1"/>
    </source>
</evidence>
<organism evidence="2 3">
    <name type="scientific">Aquipuribacter nitratireducens</name>
    <dbReference type="NCBI Taxonomy" id="650104"/>
    <lineage>
        <taxon>Bacteria</taxon>
        <taxon>Bacillati</taxon>
        <taxon>Actinomycetota</taxon>
        <taxon>Actinomycetes</taxon>
        <taxon>Micrococcales</taxon>
        <taxon>Intrasporangiaceae</taxon>
        <taxon>Aquipuribacter</taxon>
    </lineage>
</organism>
<comment type="caution">
    <text evidence="2">The sequence shown here is derived from an EMBL/GenBank/DDBJ whole genome shotgun (WGS) entry which is preliminary data.</text>
</comment>
<dbReference type="PANTHER" id="PTHR36933">
    <property type="entry name" value="SLL0788 PROTEIN"/>
    <property type="match status" value="1"/>
</dbReference>